<sequence length="118" mass="13332">LYLAKNLPDTSKLILKIVILKSVFCQLSPGLTIVPYVGAYVDANYIDTNVYIDVNQDGNHTYDVWIRDNAGWDTNVQYYGLLSLDAPEILSIDNNGLPWHTFDFNVLFNVNFEPTGES</sequence>
<accession>X1EC97</accession>
<comment type="caution">
    <text evidence="1">The sequence shown here is derived from an EMBL/GenBank/DDBJ whole genome shotgun (WGS) entry which is preliminary data.</text>
</comment>
<protein>
    <submittedName>
        <fullName evidence="1">Uncharacterized protein</fullName>
    </submittedName>
</protein>
<name>X1EC97_9ZZZZ</name>
<dbReference type="AlphaFoldDB" id="X1EC97"/>
<feature type="non-terminal residue" evidence="1">
    <location>
        <position position="118"/>
    </location>
</feature>
<dbReference type="EMBL" id="BART01039520">
    <property type="protein sequence ID" value="GAH14764.1"/>
    <property type="molecule type" value="Genomic_DNA"/>
</dbReference>
<gene>
    <name evidence="1" type="ORF">S01H4_64909</name>
</gene>
<feature type="non-terminal residue" evidence="1">
    <location>
        <position position="1"/>
    </location>
</feature>
<proteinExistence type="predicted"/>
<organism evidence="1">
    <name type="scientific">marine sediment metagenome</name>
    <dbReference type="NCBI Taxonomy" id="412755"/>
    <lineage>
        <taxon>unclassified sequences</taxon>
        <taxon>metagenomes</taxon>
        <taxon>ecological metagenomes</taxon>
    </lineage>
</organism>
<reference evidence="1" key="1">
    <citation type="journal article" date="2014" name="Front. Microbiol.">
        <title>High frequency of phylogenetically diverse reductive dehalogenase-homologous genes in deep subseafloor sedimentary metagenomes.</title>
        <authorList>
            <person name="Kawai M."/>
            <person name="Futagami T."/>
            <person name="Toyoda A."/>
            <person name="Takaki Y."/>
            <person name="Nishi S."/>
            <person name="Hori S."/>
            <person name="Arai W."/>
            <person name="Tsubouchi T."/>
            <person name="Morono Y."/>
            <person name="Uchiyama I."/>
            <person name="Ito T."/>
            <person name="Fujiyama A."/>
            <person name="Inagaki F."/>
            <person name="Takami H."/>
        </authorList>
    </citation>
    <scope>NUCLEOTIDE SEQUENCE</scope>
    <source>
        <strain evidence="1">Expedition CK06-06</strain>
    </source>
</reference>
<evidence type="ECO:0000313" key="1">
    <source>
        <dbReference type="EMBL" id="GAH14764.1"/>
    </source>
</evidence>